<feature type="region of interest" description="Disordered" evidence="1">
    <location>
        <begin position="86"/>
        <end position="115"/>
    </location>
</feature>
<name>A0A319CS69_9EURO</name>
<sequence length="172" mass="18916">MLLLSSLPSVAGRVCRLLAGELLHPAGGGMKMTNRSHGRNLMLVMSKMTQKVGLDYRTEQFPRRPGLAATARLTCLLRRRHSSIREQHGPDHYGRGRPLGGRQGVPSLMTGRSRGARIYGSGSGYSVKDLVSYRGGARHWSRRPSEVSAYRPRQAKDSEAQGIPRAQSGQPR</sequence>
<feature type="region of interest" description="Disordered" evidence="1">
    <location>
        <begin position="136"/>
        <end position="172"/>
    </location>
</feature>
<dbReference type="VEuPathDB" id="FungiDB:BO71DRAFT_179658"/>
<protein>
    <submittedName>
        <fullName evidence="2">Uncharacterized protein</fullName>
    </submittedName>
</protein>
<dbReference type="EMBL" id="KZ826219">
    <property type="protein sequence ID" value="PYH87540.1"/>
    <property type="molecule type" value="Genomic_DNA"/>
</dbReference>
<gene>
    <name evidence="2" type="ORF">BO71DRAFT_179658</name>
</gene>
<organism evidence="2 3">
    <name type="scientific">Aspergillus ellipticus CBS 707.79</name>
    <dbReference type="NCBI Taxonomy" id="1448320"/>
    <lineage>
        <taxon>Eukaryota</taxon>
        <taxon>Fungi</taxon>
        <taxon>Dikarya</taxon>
        <taxon>Ascomycota</taxon>
        <taxon>Pezizomycotina</taxon>
        <taxon>Eurotiomycetes</taxon>
        <taxon>Eurotiomycetidae</taxon>
        <taxon>Eurotiales</taxon>
        <taxon>Aspergillaceae</taxon>
        <taxon>Aspergillus</taxon>
        <taxon>Aspergillus subgen. Circumdati</taxon>
    </lineage>
</organism>
<accession>A0A319CS69</accession>
<dbReference type="Proteomes" id="UP000247810">
    <property type="component" value="Unassembled WGS sequence"/>
</dbReference>
<dbReference type="AlphaFoldDB" id="A0A319CS69"/>
<evidence type="ECO:0000313" key="3">
    <source>
        <dbReference type="Proteomes" id="UP000247810"/>
    </source>
</evidence>
<evidence type="ECO:0000256" key="1">
    <source>
        <dbReference type="SAM" id="MobiDB-lite"/>
    </source>
</evidence>
<proteinExistence type="predicted"/>
<evidence type="ECO:0000313" key="2">
    <source>
        <dbReference type="EMBL" id="PYH87540.1"/>
    </source>
</evidence>
<keyword evidence="3" id="KW-1185">Reference proteome</keyword>
<reference evidence="2 3" key="1">
    <citation type="submission" date="2018-02" db="EMBL/GenBank/DDBJ databases">
        <title>The genomes of Aspergillus section Nigri reveals drivers in fungal speciation.</title>
        <authorList>
            <consortium name="DOE Joint Genome Institute"/>
            <person name="Vesth T.C."/>
            <person name="Nybo J."/>
            <person name="Theobald S."/>
            <person name="Brandl J."/>
            <person name="Frisvad J.C."/>
            <person name="Nielsen K.F."/>
            <person name="Lyhne E.K."/>
            <person name="Kogle M.E."/>
            <person name="Kuo A."/>
            <person name="Riley R."/>
            <person name="Clum A."/>
            <person name="Nolan M."/>
            <person name="Lipzen A."/>
            <person name="Salamov A."/>
            <person name="Henrissat B."/>
            <person name="Wiebenga A."/>
            <person name="De vries R.P."/>
            <person name="Grigoriev I.V."/>
            <person name="Mortensen U.H."/>
            <person name="Andersen M.R."/>
            <person name="Baker S.E."/>
        </authorList>
    </citation>
    <scope>NUCLEOTIDE SEQUENCE [LARGE SCALE GENOMIC DNA]</scope>
    <source>
        <strain evidence="2 3">CBS 707.79</strain>
    </source>
</reference>